<dbReference type="SUPFAM" id="SSF55729">
    <property type="entry name" value="Acyl-CoA N-acyltransferases (Nat)"/>
    <property type="match status" value="1"/>
</dbReference>
<dbReference type="PANTHER" id="PTHR43415">
    <property type="entry name" value="SPERMIDINE N(1)-ACETYLTRANSFERASE"/>
    <property type="match status" value="1"/>
</dbReference>
<dbReference type="InterPro" id="IPR000182">
    <property type="entry name" value="GNAT_dom"/>
</dbReference>
<evidence type="ECO:0000313" key="2">
    <source>
        <dbReference type="EMBL" id="AAO05945.1"/>
    </source>
</evidence>
<organism evidence="2 3">
    <name type="scientific">Staphylococcus epidermidis (strain ATCC 12228 / FDA PCI 1200)</name>
    <dbReference type="NCBI Taxonomy" id="176280"/>
    <lineage>
        <taxon>Bacteria</taxon>
        <taxon>Bacillati</taxon>
        <taxon>Bacillota</taxon>
        <taxon>Bacilli</taxon>
        <taxon>Bacillales</taxon>
        <taxon>Staphylococcaceae</taxon>
        <taxon>Staphylococcus</taxon>
    </lineage>
</organism>
<gene>
    <name evidence="2" type="ordered locus">SE_2303</name>
</gene>
<dbReference type="PATRIC" id="fig|176280.10.peg.2246"/>
<dbReference type="PANTHER" id="PTHR43415:SF6">
    <property type="entry name" value="SPERMIDINE N(1)-ACETYLTRANSFERASE"/>
    <property type="match status" value="1"/>
</dbReference>
<dbReference type="Proteomes" id="UP000001411">
    <property type="component" value="Chromosome"/>
</dbReference>
<dbReference type="CDD" id="cd04301">
    <property type="entry name" value="NAT_SF"/>
    <property type="match status" value="1"/>
</dbReference>
<dbReference type="eggNOG" id="COG1670">
    <property type="taxonomic scope" value="Bacteria"/>
</dbReference>
<dbReference type="Gene3D" id="3.40.630.30">
    <property type="match status" value="1"/>
</dbReference>
<dbReference type="OrthoDB" id="9795206at2"/>
<feature type="domain" description="N-acetyltransferase" evidence="1">
    <location>
        <begin position="3"/>
        <end position="163"/>
    </location>
</feature>
<dbReference type="PROSITE" id="PS51186">
    <property type="entry name" value="GNAT"/>
    <property type="match status" value="1"/>
</dbReference>
<dbReference type="Pfam" id="PF13302">
    <property type="entry name" value="Acetyltransf_3"/>
    <property type="match status" value="1"/>
</dbReference>
<proteinExistence type="predicted"/>
<protein>
    <submittedName>
        <fullName evidence="2">Spermidine acetyltransferase</fullName>
    </submittedName>
</protein>
<sequence>MTLIIRALEKTDLSFIHHLNNEYSIMSYWFEEPYQSLSELENLYTKHILDETERRFIVEEGSTSVGVVELLEINFIHRTCEVLIIIDPQYANNGYAKKAFKMAIDYAFLVLNMNKVYLYVDIKNEKAVHIYQSNNFEIEGTLKEHFYTRGEYRDCYVMGLLKRNWVNKNDDDLSHIR</sequence>
<keyword evidence="2" id="KW-0808">Transferase</keyword>
<accession>A0A0H2VIP2</accession>
<dbReference type="RefSeq" id="WP_002440739.1">
    <property type="nucleotide sequence ID" value="NC_004461.1"/>
</dbReference>
<evidence type="ECO:0000313" key="3">
    <source>
        <dbReference type="Proteomes" id="UP000001411"/>
    </source>
</evidence>
<dbReference type="GO" id="GO:0004145">
    <property type="term" value="F:diamine N-acetyltransferase activity"/>
    <property type="evidence" value="ECO:0007669"/>
    <property type="project" value="TreeGrafter"/>
</dbReference>
<dbReference type="InterPro" id="IPR016181">
    <property type="entry name" value="Acyl_CoA_acyltransferase"/>
</dbReference>
<dbReference type="AlphaFoldDB" id="A0A0H2VIP2"/>
<dbReference type="EMBL" id="AE015929">
    <property type="protein sequence ID" value="AAO05945.1"/>
    <property type="molecule type" value="Genomic_DNA"/>
</dbReference>
<reference evidence="2 3" key="1">
    <citation type="journal article" date="2003" name="Mol. Microbiol.">
        <title>Genome-based analysis of virulence genes in a non-biofilm-forming Staphylococcus epidermidis strain (ATCC 12228).</title>
        <authorList>
            <person name="Zhang Y.Q."/>
            <person name="Ren S.X."/>
            <person name="Li H.L."/>
            <person name="Wang Y.X."/>
            <person name="Fu G."/>
            <person name="Yang J."/>
            <person name="Qin Z.Q."/>
            <person name="Miao Y.G."/>
            <person name="Wang W.Y."/>
            <person name="Chen R.S."/>
            <person name="Shen Y."/>
            <person name="Chen Z."/>
            <person name="Yuan Z.H."/>
            <person name="Zhao G.P."/>
            <person name="Qu D."/>
            <person name="Danchin A."/>
            <person name="Wen Y.M."/>
        </authorList>
    </citation>
    <scope>NUCLEOTIDE SEQUENCE [LARGE SCALE GENOMIC DNA]</scope>
    <source>
        <strain evidence="3">ATCC 12228 / FDA PCI 1200</strain>
    </source>
</reference>
<dbReference type="HOGENOM" id="CLU_013985_3_2_9"/>
<name>A0A0H2VIP2_STAES</name>
<evidence type="ECO:0000259" key="1">
    <source>
        <dbReference type="PROSITE" id="PS51186"/>
    </source>
</evidence>
<dbReference type="KEGG" id="sep:SE_2303"/>